<feature type="compositionally biased region" description="Polar residues" evidence="1">
    <location>
        <begin position="11"/>
        <end position="21"/>
    </location>
</feature>
<protein>
    <submittedName>
        <fullName evidence="2">Uncharacterized protein</fullName>
    </submittedName>
</protein>
<feature type="region of interest" description="Disordered" evidence="1">
    <location>
        <begin position="1"/>
        <end position="47"/>
    </location>
</feature>
<reference evidence="2" key="1">
    <citation type="submission" date="2022-08" db="UniProtKB">
        <authorList>
            <consortium name="EnsemblMetazoa"/>
        </authorList>
    </citation>
    <scope>IDENTIFICATION</scope>
    <source>
        <strain evidence="2">05x7-T-G4-1.051#20</strain>
    </source>
</reference>
<accession>A0A8W8KKQ7</accession>
<dbReference type="Proteomes" id="UP000005408">
    <property type="component" value="Unassembled WGS sequence"/>
</dbReference>
<sequence length="101" mass="11011">MPSLRKVKALSSENSAQNSRYAPTLSKIERAKEAAKPGTRHLRGSQDQLTPTAWSLYRLSQLKVSATGPGPEYRTLSSVVYRNGVTCEVQCTSVLTTTISP</sequence>
<organism evidence="2 3">
    <name type="scientific">Magallana gigas</name>
    <name type="common">Pacific oyster</name>
    <name type="synonym">Crassostrea gigas</name>
    <dbReference type="NCBI Taxonomy" id="29159"/>
    <lineage>
        <taxon>Eukaryota</taxon>
        <taxon>Metazoa</taxon>
        <taxon>Spiralia</taxon>
        <taxon>Lophotrochozoa</taxon>
        <taxon>Mollusca</taxon>
        <taxon>Bivalvia</taxon>
        <taxon>Autobranchia</taxon>
        <taxon>Pteriomorphia</taxon>
        <taxon>Ostreida</taxon>
        <taxon>Ostreoidea</taxon>
        <taxon>Ostreidae</taxon>
        <taxon>Magallana</taxon>
    </lineage>
</organism>
<evidence type="ECO:0000256" key="1">
    <source>
        <dbReference type="SAM" id="MobiDB-lite"/>
    </source>
</evidence>
<evidence type="ECO:0000313" key="2">
    <source>
        <dbReference type="EnsemblMetazoa" id="G23554.1:cds"/>
    </source>
</evidence>
<name>A0A8W8KKQ7_MAGGI</name>
<keyword evidence="3" id="KW-1185">Reference proteome</keyword>
<dbReference type="EnsemblMetazoa" id="G23554.1">
    <property type="protein sequence ID" value="G23554.1:cds"/>
    <property type="gene ID" value="G23554"/>
</dbReference>
<evidence type="ECO:0000313" key="3">
    <source>
        <dbReference type="Proteomes" id="UP000005408"/>
    </source>
</evidence>
<dbReference type="AlphaFoldDB" id="A0A8W8KKQ7"/>
<proteinExistence type="predicted"/>